<dbReference type="InParanoid" id="F4RRA2"/>
<dbReference type="InterPro" id="IPR015943">
    <property type="entry name" value="WD40/YVTN_repeat-like_dom_sf"/>
</dbReference>
<dbReference type="OrthoDB" id="338622at2759"/>
<dbReference type="STRING" id="747676.F4RRA2"/>
<proteinExistence type="predicted"/>
<gene>
    <name evidence="1" type="ORF">MELLADRAFT_72228</name>
</gene>
<dbReference type="InterPro" id="IPR036322">
    <property type="entry name" value="WD40_repeat_dom_sf"/>
</dbReference>
<dbReference type="RefSeq" id="XP_007411545.1">
    <property type="nucleotide sequence ID" value="XM_007411483.1"/>
</dbReference>
<keyword evidence="2" id="KW-1185">Reference proteome</keyword>
<dbReference type="Proteomes" id="UP000001072">
    <property type="component" value="Unassembled WGS sequence"/>
</dbReference>
<dbReference type="KEGG" id="mlr:MELLADRAFT_72228"/>
<accession>F4RRA2</accession>
<dbReference type="SUPFAM" id="SSF50978">
    <property type="entry name" value="WD40 repeat-like"/>
    <property type="match status" value="1"/>
</dbReference>
<dbReference type="Gene3D" id="2.130.10.10">
    <property type="entry name" value="YVTN repeat-like/Quinoprotein amine dehydrogenase"/>
    <property type="match status" value="1"/>
</dbReference>
<organism evidence="2">
    <name type="scientific">Melampsora larici-populina (strain 98AG31 / pathotype 3-4-7)</name>
    <name type="common">Poplar leaf rust fungus</name>
    <dbReference type="NCBI Taxonomy" id="747676"/>
    <lineage>
        <taxon>Eukaryota</taxon>
        <taxon>Fungi</taxon>
        <taxon>Dikarya</taxon>
        <taxon>Basidiomycota</taxon>
        <taxon>Pucciniomycotina</taxon>
        <taxon>Pucciniomycetes</taxon>
        <taxon>Pucciniales</taxon>
        <taxon>Melampsoraceae</taxon>
        <taxon>Melampsora</taxon>
    </lineage>
</organism>
<sequence>MLLIGLIIGDHYKLISTKTLKRLSISIFENLTNSSKLLSTQIISLELCNSKSFEIIQHYIDAIELVRILFGLATRKGELERLGRLACLNVGIINPPLFITTLSYDLVTSDDPEDRIATMKLVIFMLRKKPLVLYTSLPRLVEAVVKSLDPTYQNEMRQQTQSVATIILHELVKTYPSISFHHETQRLVVGTEEGACILYDLKTGRRLEVLESFKKPVIATSFSPDGHRLVTCGLEEGRVEVWKVGSGILSYFLPSVILNGNGNGMFGNSSIGSSSGSGIGNGSGNGNESNGFKPFKVFPFNVGEEGMMSRGAILEWVVIEWVTNRSCRLRIRESSLTFAC</sequence>
<dbReference type="PANTHER" id="PTHR44099:SF4">
    <property type="entry name" value="RABCONNECTIN-3B, ISOFORM A"/>
    <property type="match status" value="1"/>
</dbReference>
<dbReference type="VEuPathDB" id="FungiDB:MELLADRAFT_72228"/>
<evidence type="ECO:0000313" key="1">
    <source>
        <dbReference type="EMBL" id="EGG05180.1"/>
    </source>
</evidence>
<evidence type="ECO:0000313" key="2">
    <source>
        <dbReference type="Proteomes" id="UP000001072"/>
    </source>
</evidence>
<dbReference type="PANTHER" id="PTHR44099">
    <property type="entry name" value="RABCONNECTIN-3B, ISOFORM A"/>
    <property type="match status" value="1"/>
</dbReference>
<dbReference type="InterPro" id="IPR001680">
    <property type="entry name" value="WD40_rpt"/>
</dbReference>
<name>F4RRA2_MELLP</name>
<protein>
    <submittedName>
        <fullName evidence="1">Uncharacterized protein</fullName>
    </submittedName>
</protein>
<dbReference type="eggNOG" id="KOG4155">
    <property type="taxonomic scope" value="Eukaryota"/>
</dbReference>
<dbReference type="AlphaFoldDB" id="F4RRA2"/>
<dbReference type="SMART" id="SM00320">
    <property type="entry name" value="WD40"/>
    <property type="match status" value="2"/>
</dbReference>
<dbReference type="HOGENOM" id="CLU_040065_0_0_1"/>
<dbReference type="GO" id="GO:0005737">
    <property type="term" value="C:cytoplasm"/>
    <property type="evidence" value="ECO:0007669"/>
    <property type="project" value="TreeGrafter"/>
</dbReference>
<dbReference type="GeneID" id="18932045"/>
<reference evidence="2" key="1">
    <citation type="journal article" date="2011" name="Proc. Natl. Acad. Sci. U.S.A.">
        <title>Obligate biotrophy features unraveled by the genomic analysis of rust fungi.</title>
        <authorList>
            <person name="Duplessis S."/>
            <person name="Cuomo C.A."/>
            <person name="Lin Y.-C."/>
            <person name="Aerts A."/>
            <person name="Tisserant E."/>
            <person name="Veneault-Fourrey C."/>
            <person name="Joly D.L."/>
            <person name="Hacquard S."/>
            <person name="Amselem J."/>
            <person name="Cantarel B.L."/>
            <person name="Chiu R."/>
            <person name="Coutinho P.M."/>
            <person name="Feau N."/>
            <person name="Field M."/>
            <person name="Frey P."/>
            <person name="Gelhaye E."/>
            <person name="Goldberg J."/>
            <person name="Grabherr M.G."/>
            <person name="Kodira C.D."/>
            <person name="Kohler A."/>
            <person name="Kuees U."/>
            <person name="Lindquist E.A."/>
            <person name="Lucas S.M."/>
            <person name="Mago R."/>
            <person name="Mauceli E."/>
            <person name="Morin E."/>
            <person name="Murat C."/>
            <person name="Pangilinan J.L."/>
            <person name="Park R."/>
            <person name="Pearson M."/>
            <person name="Quesneville H."/>
            <person name="Rouhier N."/>
            <person name="Sakthikumar S."/>
            <person name="Salamov A.A."/>
            <person name="Schmutz J."/>
            <person name="Selles B."/>
            <person name="Shapiro H."/>
            <person name="Tanguay P."/>
            <person name="Tuskan G.A."/>
            <person name="Henrissat B."/>
            <person name="Van de Peer Y."/>
            <person name="Rouze P."/>
            <person name="Ellis J.G."/>
            <person name="Dodds P.N."/>
            <person name="Schein J.E."/>
            <person name="Zhong S."/>
            <person name="Hamelin R.C."/>
            <person name="Grigoriev I.V."/>
            <person name="Szabo L.J."/>
            <person name="Martin F."/>
        </authorList>
    </citation>
    <scope>NUCLEOTIDE SEQUENCE [LARGE SCALE GENOMIC DNA]</scope>
    <source>
        <strain evidence="2">98AG31 / pathotype 3-4-7</strain>
    </source>
</reference>
<dbReference type="InterPro" id="IPR049916">
    <property type="entry name" value="WDR72-like"/>
</dbReference>
<dbReference type="EMBL" id="GL883114">
    <property type="protein sequence ID" value="EGG05180.1"/>
    <property type="molecule type" value="Genomic_DNA"/>
</dbReference>